<dbReference type="GO" id="GO:0006203">
    <property type="term" value="P:dGTP catabolic process"/>
    <property type="evidence" value="ECO:0007669"/>
    <property type="project" value="TreeGrafter"/>
</dbReference>
<dbReference type="PANTHER" id="PTHR11373:SF4">
    <property type="entry name" value="DEOXYNUCLEOSIDE TRIPHOSPHATE TRIPHOSPHOHYDROLASE SAMHD1"/>
    <property type="match status" value="1"/>
</dbReference>
<dbReference type="InterPro" id="IPR050135">
    <property type="entry name" value="dGTPase-like"/>
</dbReference>
<dbReference type="Gene3D" id="1.10.3210.10">
    <property type="entry name" value="Hypothetical protein af1432"/>
    <property type="match status" value="1"/>
</dbReference>
<dbReference type="GO" id="GO:0005634">
    <property type="term" value="C:nucleus"/>
    <property type="evidence" value="ECO:0007669"/>
    <property type="project" value="TreeGrafter"/>
</dbReference>
<dbReference type="Pfam" id="PF19276">
    <property type="entry name" value="HD_assoc_2"/>
    <property type="match status" value="1"/>
</dbReference>
<dbReference type="PROSITE" id="PS51831">
    <property type="entry name" value="HD"/>
    <property type="match status" value="1"/>
</dbReference>
<comment type="caution">
    <text evidence="2">The sequence shown here is derived from an EMBL/GenBank/DDBJ whole genome shotgun (WGS) entry which is preliminary data.</text>
</comment>
<dbReference type="InterPro" id="IPR045509">
    <property type="entry name" value="HD_assoc_2"/>
</dbReference>
<dbReference type="PANTHER" id="PTHR11373">
    <property type="entry name" value="DEOXYNUCLEOSIDE TRIPHOSPHATE TRIPHOSPHOHYDROLASE"/>
    <property type="match status" value="1"/>
</dbReference>
<dbReference type="OrthoDB" id="9991235at2759"/>
<dbReference type="Gene3D" id="3.30.70.2760">
    <property type="match status" value="1"/>
</dbReference>
<evidence type="ECO:0000313" key="2">
    <source>
        <dbReference type="EMBL" id="KAF0521643.1"/>
    </source>
</evidence>
<name>A0A8H4ENB2_GIGMA</name>
<accession>A0A8H4ENB2</accession>
<dbReference type="InterPro" id="IPR006674">
    <property type="entry name" value="HD_domain"/>
</dbReference>
<dbReference type="CDD" id="cd00077">
    <property type="entry name" value="HDc"/>
    <property type="match status" value="1"/>
</dbReference>
<organism evidence="2 3">
    <name type="scientific">Gigaspora margarita</name>
    <dbReference type="NCBI Taxonomy" id="4874"/>
    <lineage>
        <taxon>Eukaryota</taxon>
        <taxon>Fungi</taxon>
        <taxon>Fungi incertae sedis</taxon>
        <taxon>Mucoromycota</taxon>
        <taxon>Glomeromycotina</taxon>
        <taxon>Glomeromycetes</taxon>
        <taxon>Diversisporales</taxon>
        <taxon>Gigasporaceae</taxon>
        <taxon>Gigaspora</taxon>
    </lineage>
</organism>
<dbReference type="EMBL" id="WTPW01000333">
    <property type="protein sequence ID" value="KAF0521643.1"/>
    <property type="molecule type" value="Genomic_DNA"/>
</dbReference>
<proteinExistence type="predicted"/>
<feature type="domain" description="HD" evidence="1">
    <location>
        <begin position="54"/>
        <end position="192"/>
    </location>
</feature>
<dbReference type="GO" id="GO:0008832">
    <property type="term" value="F:dGTPase activity"/>
    <property type="evidence" value="ECO:0007669"/>
    <property type="project" value="TreeGrafter"/>
</dbReference>
<dbReference type="Proteomes" id="UP000439903">
    <property type="component" value="Unassembled WGS sequence"/>
</dbReference>
<dbReference type="InterPro" id="IPR003607">
    <property type="entry name" value="HD/PDEase_dom"/>
</dbReference>
<evidence type="ECO:0000313" key="3">
    <source>
        <dbReference type="Proteomes" id="UP000439903"/>
    </source>
</evidence>
<protein>
    <submittedName>
        <fullName evidence="2">HD phosphohydrolase domain-containing protein</fullName>
    </submittedName>
</protein>
<dbReference type="Pfam" id="PF01966">
    <property type="entry name" value="HD"/>
    <property type="match status" value="1"/>
</dbReference>
<keyword evidence="3" id="KW-1185">Reference proteome</keyword>
<gene>
    <name evidence="2" type="ORF">F8M41_015725</name>
</gene>
<dbReference type="SUPFAM" id="SSF109604">
    <property type="entry name" value="HD-domain/PDEase-like"/>
    <property type="match status" value="1"/>
</dbReference>
<sequence>MFQEEKLINDPIHGYMTFEKWAVEFIDTNEFQRLRDIKQLGASYYVFPGACHNRFEHSLGTAHLAYTLTKKLYEQKGISKQDKDLECVTLAALCHDLGHGPFSHVFDNEVIPQLGKVLNHEIKWKHENGSEMMLDHLYESLEPPSIDLTTDDLKFIKALIRGDRTESERSPYLFDIVSNSRNSIDVDKFDYLARDCYYIGRKSLFDSSRLMKFSYVKDDQIMYYHKECVNIYEMFHARYFLHKRIYNHRVTRAINFMIRDALVKANSKYHFEQIIYDPEKYIKLNDSILYEIEYSDPNCKELEDSRNIVKRIRQRKLYKFVNECLIPKDRKGITKGNLNEREIANCGKDLVEEDIIVDWQDLNYAKGEKNPVESVKFYKKNFKVIKLKPDEISYLFPKQYEEKIVRIYSRYPEKIDLIHEAFQKLAKRLDLTINKGFLPGEKVDILDIDQNDSDQDSQLFDAVENFGDNQINANSVENFGDNQIKSNVVQ</sequence>
<reference evidence="2 3" key="1">
    <citation type="journal article" date="2019" name="Environ. Microbiol.">
        <title>At the nexus of three kingdoms: the genome of the mycorrhizal fungus Gigaspora margarita provides insights into plant, endobacterial and fungal interactions.</title>
        <authorList>
            <person name="Venice F."/>
            <person name="Ghignone S."/>
            <person name="Salvioli di Fossalunga A."/>
            <person name="Amselem J."/>
            <person name="Novero M."/>
            <person name="Xianan X."/>
            <person name="Sedzielewska Toro K."/>
            <person name="Morin E."/>
            <person name="Lipzen A."/>
            <person name="Grigoriev I.V."/>
            <person name="Henrissat B."/>
            <person name="Martin F.M."/>
            <person name="Bonfante P."/>
        </authorList>
    </citation>
    <scope>NUCLEOTIDE SEQUENCE [LARGE SCALE GENOMIC DNA]</scope>
    <source>
        <strain evidence="2 3">BEG34</strain>
    </source>
</reference>
<dbReference type="SMART" id="SM00471">
    <property type="entry name" value="HDc"/>
    <property type="match status" value="1"/>
</dbReference>
<dbReference type="AlphaFoldDB" id="A0A8H4ENB2"/>
<keyword evidence="2" id="KW-0378">Hydrolase</keyword>
<evidence type="ECO:0000259" key="1">
    <source>
        <dbReference type="PROSITE" id="PS51831"/>
    </source>
</evidence>